<feature type="transmembrane region" description="Helical" evidence="5">
    <location>
        <begin position="85"/>
        <end position="103"/>
    </location>
</feature>
<evidence type="ECO:0000256" key="4">
    <source>
        <dbReference type="ARBA" id="ARBA00023136"/>
    </source>
</evidence>
<evidence type="ECO:0000256" key="6">
    <source>
        <dbReference type="SAM" id="SignalP"/>
    </source>
</evidence>
<dbReference type="PANTHER" id="PTHR23291">
    <property type="entry name" value="BAX INHIBITOR-RELATED"/>
    <property type="match status" value="1"/>
</dbReference>
<name>A0A8B9K5R5_ASTMX</name>
<evidence type="ECO:0000256" key="1">
    <source>
        <dbReference type="ARBA" id="ARBA00004141"/>
    </source>
</evidence>
<dbReference type="Proteomes" id="UP000694621">
    <property type="component" value="Unplaced"/>
</dbReference>
<dbReference type="GO" id="GO:0005743">
    <property type="term" value="C:mitochondrial inner membrane"/>
    <property type="evidence" value="ECO:0007669"/>
    <property type="project" value="TreeGrafter"/>
</dbReference>
<comment type="subcellular location">
    <subcellularLocation>
        <location evidence="1">Membrane</location>
        <topology evidence="1">Multi-pass membrane protein</topology>
    </subcellularLocation>
</comment>
<dbReference type="AlphaFoldDB" id="A0A8B9K5R5"/>
<feature type="transmembrane region" description="Helical" evidence="5">
    <location>
        <begin position="283"/>
        <end position="305"/>
    </location>
</feature>
<dbReference type="CDD" id="cd10431">
    <property type="entry name" value="GHITM"/>
    <property type="match status" value="1"/>
</dbReference>
<evidence type="ECO:0000313" key="7">
    <source>
        <dbReference type="Ensembl" id="ENSAMXP00005031773.1"/>
    </source>
</evidence>
<feature type="transmembrane region" description="Helical" evidence="5">
    <location>
        <begin position="170"/>
        <end position="191"/>
    </location>
</feature>
<feature type="transmembrane region" description="Helical" evidence="5">
    <location>
        <begin position="140"/>
        <end position="158"/>
    </location>
</feature>
<evidence type="ECO:0000256" key="3">
    <source>
        <dbReference type="ARBA" id="ARBA00022989"/>
    </source>
</evidence>
<dbReference type="Ensembl" id="ENSAMXT00005034753.1">
    <property type="protein sequence ID" value="ENSAMXP00005031773.1"/>
    <property type="gene ID" value="ENSAMXG00005015534.1"/>
</dbReference>
<evidence type="ECO:0000313" key="8">
    <source>
        <dbReference type="Proteomes" id="UP000694621"/>
    </source>
</evidence>
<feature type="chain" id="PRO_5034561665" evidence="6">
    <location>
        <begin position="17"/>
        <end position="358"/>
    </location>
</feature>
<keyword evidence="4 5" id="KW-0472">Membrane</keyword>
<protein>
    <submittedName>
        <fullName evidence="7">Growth hormone inducible transmembrane protein</fullName>
    </submittedName>
</protein>
<dbReference type="PANTHER" id="PTHR23291:SF112">
    <property type="entry name" value="GROWTH HORMONE-INDUCIBLE TRANSMEMBRANE PROTEIN"/>
    <property type="match status" value="1"/>
</dbReference>
<sequence length="358" mass="38331">MLVARLACLRTLPVVGLRSALTQGTPALRSSALKTCPPLLKPQQGFSSRARFGIRRSKTAKDQLQEAAFEPATDTAIKIDTMGRMILAGGAAVGMGALCYYGLGMSKNVKSVPIIWIKTCYHCHFMIWPQYVKDRIHSTYMYFAGSVGVTALSAVAVSRTPALLGLMMRGSWLAIGATFAAMIGAGMLVRSISYEHSPLPKHLAWMLHAGVMGAVIAPLTLLGGPLMVRAAWYTAGIVGGLSTVAMCAPSEKFLNMGGPLAIGFGVVFASSLGTMFLPPTTPFGAGLYSIAVYGGLILFSMFLLYDTQKVIKRAETHPLYGVQKYDPINACMGIYMDTLNIFMRLVMILANGGGGRRK</sequence>
<organism evidence="7 8">
    <name type="scientific">Astyanax mexicanus</name>
    <name type="common">Blind cave fish</name>
    <name type="synonym">Astyanax fasciatus mexicanus</name>
    <dbReference type="NCBI Taxonomy" id="7994"/>
    <lineage>
        <taxon>Eukaryota</taxon>
        <taxon>Metazoa</taxon>
        <taxon>Chordata</taxon>
        <taxon>Craniata</taxon>
        <taxon>Vertebrata</taxon>
        <taxon>Euteleostomi</taxon>
        <taxon>Actinopterygii</taxon>
        <taxon>Neopterygii</taxon>
        <taxon>Teleostei</taxon>
        <taxon>Ostariophysi</taxon>
        <taxon>Characiformes</taxon>
        <taxon>Characoidei</taxon>
        <taxon>Acestrorhamphidae</taxon>
        <taxon>Acestrorhamphinae</taxon>
        <taxon>Astyanax</taxon>
    </lineage>
</organism>
<evidence type="ECO:0000256" key="2">
    <source>
        <dbReference type="ARBA" id="ARBA00022692"/>
    </source>
</evidence>
<dbReference type="Pfam" id="PF01027">
    <property type="entry name" value="Bax1-I"/>
    <property type="match status" value="1"/>
</dbReference>
<feature type="transmembrane region" description="Helical" evidence="5">
    <location>
        <begin position="260"/>
        <end position="277"/>
    </location>
</feature>
<feature type="signal peptide" evidence="6">
    <location>
        <begin position="1"/>
        <end position="16"/>
    </location>
</feature>
<keyword evidence="2 5" id="KW-0812">Transmembrane</keyword>
<feature type="transmembrane region" description="Helical" evidence="5">
    <location>
        <begin position="203"/>
        <end position="224"/>
    </location>
</feature>
<gene>
    <name evidence="7" type="primary">ghitm</name>
</gene>
<dbReference type="InterPro" id="IPR006214">
    <property type="entry name" value="Bax_inhibitor_1-related"/>
</dbReference>
<dbReference type="OrthoDB" id="6285520at2759"/>
<reference evidence="7" key="1">
    <citation type="submission" date="2025-08" db="UniProtKB">
        <authorList>
            <consortium name="Ensembl"/>
        </authorList>
    </citation>
    <scope>IDENTIFICATION</scope>
</reference>
<proteinExistence type="predicted"/>
<evidence type="ECO:0000256" key="5">
    <source>
        <dbReference type="SAM" id="Phobius"/>
    </source>
</evidence>
<dbReference type="InterPro" id="IPR035871">
    <property type="entry name" value="GHITM"/>
</dbReference>
<keyword evidence="6" id="KW-0732">Signal</keyword>
<keyword evidence="3 5" id="KW-1133">Transmembrane helix</keyword>
<accession>A0A8B9K5R5</accession>